<sequence length="614" mass="70640">MSPLPPDPYKILGVPKDAPITEIRSAHRKLVLKCHPDKIQDPALKAQKQAEFQSVQQAYELLSDDLERQKYDEKVKLEDLRKQFQNKANISTPRSAPRYSGQDEARGAESRASPFKAGASPPTASYAYNRFSDEDLHRGARVFEATPRSSRRETGYTEKASKREGERDRERDRERERDRDRDRERERERERERDRDRDARDREREREKDKERERERRRREEAVKRAEKEAKEARRAEKRAREKQRDKDIKREADEKKRYAKPYIEPYDDEHAPPKSEKKKSSSSKKHDEKRDRSSGREETPAPVPAPPPPPMPQRSYTSNLDYATSYIQASKAKVSTVPGLQRSPTYHVRTVQPPAPTPPPGPSGPFAVPDDDEARRSSAKPRRGSGDGPRLSRERSYRGSSREALDDPPIVSASPSGRHPAQFPKQGSAASAMSASPPRPDLTRNKTMPAEAGIYSRSPAGISRSQTFNAFGETAEHPQGRSRSRLQPQVELESDSEDLYERRRDRKHRSSRRHHSPEPMRTENVSRYQVDGSRSRLHSSYTRRVDPELVEPYTYYVHPQDARPSMPVREASYTAATATAKFPKVKTSKAYGYDDVQYSYYDKPPREEYVAYA</sequence>
<reference evidence="6" key="2">
    <citation type="journal article" date="2016" name="Genome Announc.">
        <title>Genome sequence of Ustilaginoidea virens IPU010, a rice pathogenic fungus causing false smut.</title>
        <authorList>
            <person name="Kumagai T."/>
            <person name="Ishii T."/>
            <person name="Terai G."/>
            <person name="Umemura M."/>
            <person name="Machida M."/>
            <person name="Asai K."/>
        </authorList>
    </citation>
    <scope>NUCLEOTIDE SEQUENCE [LARGE SCALE GENOMIC DNA]</scope>
    <source>
        <strain evidence="6">IPU010</strain>
    </source>
</reference>
<dbReference type="AlphaFoldDB" id="A0A063CA41"/>
<feature type="compositionally biased region" description="Pro residues" evidence="1">
    <location>
        <begin position="302"/>
        <end position="313"/>
    </location>
</feature>
<evidence type="ECO:0000256" key="1">
    <source>
        <dbReference type="SAM" id="MobiDB-lite"/>
    </source>
</evidence>
<dbReference type="SMART" id="SM00271">
    <property type="entry name" value="DnaJ"/>
    <property type="match status" value="1"/>
</dbReference>
<dbReference type="Pfam" id="PF00226">
    <property type="entry name" value="DnaJ"/>
    <property type="match status" value="1"/>
</dbReference>
<dbReference type="GO" id="GO:0005737">
    <property type="term" value="C:cytoplasm"/>
    <property type="evidence" value="ECO:0007669"/>
    <property type="project" value="TreeGrafter"/>
</dbReference>
<reference evidence="4" key="3">
    <citation type="submission" date="2020-03" db="EMBL/GenBank/DDBJ databases">
        <title>A mixture of massive structural variations and highly conserved coding sequences in Ustilaginoidea virens genome.</title>
        <authorList>
            <person name="Zhang K."/>
            <person name="Zhao Z."/>
            <person name="Zhang Z."/>
            <person name="Li Y."/>
            <person name="Hsiang T."/>
            <person name="Sun W."/>
        </authorList>
    </citation>
    <scope>NUCLEOTIDE SEQUENCE</scope>
    <source>
        <strain evidence="4">UV-8b</strain>
    </source>
</reference>
<organism evidence="3 6">
    <name type="scientific">Ustilaginoidea virens</name>
    <name type="common">Rice false smut fungus</name>
    <name type="synonym">Villosiclava virens</name>
    <dbReference type="NCBI Taxonomy" id="1159556"/>
    <lineage>
        <taxon>Eukaryota</taxon>
        <taxon>Fungi</taxon>
        <taxon>Dikarya</taxon>
        <taxon>Ascomycota</taxon>
        <taxon>Pezizomycotina</taxon>
        <taxon>Sordariomycetes</taxon>
        <taxon>Hypocreomycetidae</taxon>
        <taxon>Hypocreales</taxon>
        <taxon>Clavicipitaceae</taxon>
        <taxon>Ustilaginoidea</taxon>
    </lineage>
</organism>
<evidence type="ECO:0000313" key="3">
    <source>
        <dbReference type="EMBL" id="GAO13515.1"/>
    </source>
</evidence>
<dbReference type="InterPro" id="IPR036869">
    <property type="entry name" value="J_dom_sf"/>
</dbReference>
<evidence type="ECO:0000313" key="6">
    <source>
        <dbReference type="Proteomes" id="UP000054053"/>
    </source>
</evidence>
<feature type="compositionally biased region" description="Basic residues" evidence="1">
    <location>
        <begin position="505"/>
        <end position="516"/>
    </location>
</feature>
<feature type="compositionally biased region" description="Polar residues" evidence="1">
    <location>
        <begin position="83"/>
        <end position="94"/>
    </location>
</feature>
<evidence type="ECO:0000313" key="5">
    <source>
        <dbReference type="Proteomes" id="UP000027002"/>
    </source>
</evidence>
<proteinExistence type="predicted"/>
<dbReference type="InterPro" id="IPR018253">
    <property type="entry name" value="DnaJ_domain_CS"/>
</dbReference>
<reference evidence="3" key="1">
    <citation type="journal article" date="2016" name="Genome Announc.">
        <title>Genome Sequence of Ustilaginoidea virens IPU010, a Rice Pathogenic Fungus Causing False Smut.</title>
        <authorList>
            <person name="Kumagai T."/>
            <person name="Ishii T."/>
            <person name="Terai G."/>
            <person name="Umemura M."/>
            <person name="Machida M."/>
            <person name="Asai K."/>
        </authorList>
    </citation>
    <scope>NUCLEOTIDE SEQUENCE [LARGE SCALE GENOMIC DNA]</scope>
    <source>
        <strain evidence="3">IPU010</strain>
    </source>
</reference>
<dbReference type="STRING" id="1159556.A0A063CA41"/>
<dbReference type="PANTHER" id="PTHR43096:SF10">
    <property type="entry name" value="CHAPERONE PROTEIN DNAJ A6, CHLOROPLASTIC"/>
    <property type="match status" value="1"/>
</dbReference>
<accession>A0A063CA41</accession>
<dbReference type="GO" id="GO:0051082">
    <property type="term" value="F:unfolded protein binding"/>
    <property type="evidence" value="ECO:0007669"/>
    <property type="project" value="TreeGrafter"/>
</dbReference>
<dbReference type="Gene3D" id="1.10.287.110">
    <property type="entry name" value="DnaJ domain"/>
    <property type="match status" value="1"/>
</dbReference>
<feature type="region of interest" description="Disordered" evidence="1">
    <location>
        <begin position="77"/>
        <end position="544"/>
    </location>
</feature>
<dbReference type="EMBL" id="BBTG02000006">
    <property type="protein sequence ID" value="GAO13515.1"/>
    <property type="molecule type" value="Genomic_DNA"/>
</dbReference>
<feature type="compositionally biased region" description="Basic and acidic residues" evidence="1">
    <location>
        <begin position="269"/>
        <end position="300"/>
    </location>
</feature>
<dbReference type="EMBL" id="CP072756">
    <property type="protein sequence ID" value="QUC21542.1"/>
    <property type="molecule type" value="Genomic_DNA"/>
</dbReference>
<dbReference type="PROSITE" id="PS50076">
    <property type="entry name" value="DNAJ_2"/>
    <property type="match status" value="1"/>
</dbReference>
<dbReference type="PANTHER" id="PTHR43096">
    <property type="entry name" value="DNAJ HOMOLOG 1, MITOCHONDRIAL-RELATED"/>
    <property type="match status" value="1"/>
</dbReference>
<evidence type="ECO:0000313" key="4">
    <source>
        <dbReference type="EMBL" id="QUC21542.1"/>
    </source>
</evidence>
<gene>
    <name evidence="4" type="ORF">UV8b_05785</name>
    <name evidence="3" type="ORF">UVI_02016090</name>
</gene>
<dbReference type="OrthoDB" id="10250354at2759"/>
<dbReference type="GO" id="GO:0042026">
    <property type="term" value="P:protein refolding"/>
    <property type="evidence" value="ECO:0007669"/>
    <property type="project" value="TreeGrafter"/>
</dbReference>
<dbReference type="KEGG" id="uvi:66066562"/>
<dbReference type="CDD" id="cd06257">
    <property type="entry name" value="DnaJ"/>
    <property type="match status" value="1"/>
</dbReference>
<feature type="domain" description="J" evidence="2">
    <location>
        <begin position="7"/>
        <end position="75"/>
    </location>
</feature>
<dbReference type="GeneID" id="66066562"/>
<dbReference type="PROSITE" id="PS00636">
    <property type="entry name" value="DNAJ_1"/>
    <property type="match status" value="1"/>
</dbReference>
<feature type="compositionally biased region" description="Basic and acidic residues" evidence="1">
    <location>
        <begin position="150"/>
        <end position="257"/>
    </location>
</feature>
<feature type="compositionally biased region" description="Pro residues" evidence="1">
    <location>
        <begin position="354"/>
        <end position="364"/>
    </location>
</feature>
<dbReference type="HOGENOM" id="CLU_457824_0_0_1"/>
<dbReference type="SUPFAM" id="SSF46565">
    <property type="entry name" value="Chaperone J-domain"/>
    <property type="match status" value="1"/>
</dbReference>
<keyword evidence="5" id="KW-1185">Reference proteome</keyword>
<dbReference type="RefSeq" id="XP_042999215.1">
    <property type="nucleotide sequence ID" value="XM_043143282.1"/>
</dbReference>
<protein>
    <recommendedName>
        <fullName evidence="2">J domain-containing protein</fullName>
    </recommendedName>
</protein>
<evidence type="ECO:0000259" key="2">
    <source>
        <dbReference type="PROSITE" id="PS50076"/>
    </source>
</evidence>
<dbReference type="Proteomes" id="UP000054053">
    <property type="component" value="Unassembled WGS sequence"/>
</dbReference>
<dbReference type="InterPro" id="IPR001623">
    <property type="entry name" value="DnaJ_domain"/>
</dbReference>
<dbReference type="Proteomes" id="UP000027002">
    <property type="component" value="Chromosome 4"/>
</dbReference>
<dbReference type="PRINTS" id="PR00625">
    <property type="entry name" value="JDOMAIN"/>
</dbReference>
<dbReference type="FunFam" id="1.10.287.110:FF:000073">
    <property type="entry name" value="DnaJ domain protein"/>
    <property type="match status" value="1"/>
</dbReference>
<feature type="compositionally biased region" description="Polar residues" evidence="1">
    <location>
        <begin position="315"/>
        <end position="329"/>
    </location>
</feature>
<feature type="compositionally biased region" description="Basic and acidic residues" evidence="1">
    <location>
        <begin position="391"/>
        <end position="406"/>
    </location>
</feature>
<name>A0A063CA41_USTVR</name>